<dbReference type="PANTHER" id="PTHR43566:SF2">
    <property type="entry name" value="DUF4143 DOMAIN-CONTAINING PROTEIN"/>
    <property type="match status" value="1"/>
</dbReference>
<evidence type="ECO:0000259" key="1">
    <source>
        <dbReference type="Pfam" id="PF13173"/>
    </source>
</evidence>
<feature type="non-terminal residue" evidence="3">
    <location>
        <position position="346"/>
    </location>
</feature>
<reference evidence="3 4" key="1">
    <citation type="journal article" date="2019" name="Extremophiles">
        <title>Biogeography of thermophiles and predominance of Thermus scotoductus in domestic water heaters.</title>
        <authorList>
            <person name="Wilpiszeski R.L."/>
            <person name="Zhang Z."/>
            <person name="House C.H."/>
        </authorList>
    </citation>
    <scope>NUCLEOTIDE SEQUENCE [LARGE SCALE GENOMIC DNA]</scope>
    <source>
        <strain evidence="3 4">34_S34</strain>
    </source>
</reference>
<sequence>MFPRHLSTPLRQALQDRPVVLLLGGRQVGKSTLAQALVAEGLLDRYLTLDDLSLLAAAQLDPQGFLSGLQGRVVLDEVQRAPGLLLPLKALVDRDRRPGRFLLTGSANLLALPKAAEHLVGRMALFTLWPLSQGEVEGRKEGFLPALFAEELPPLQGEGKPPLERLLRGGYPEAVLLPPERRGAWFRDYLATLLAREVRELGQVERLGELPRLYALLAARPAQLLNWAELARTLGLPATTLRRYFALLETLYLVHTLPPWQANLGKRLAKSPKVLPTDSGLALHALGLERAHLEGDPTLLGKYLEAFVAMEVVKQAGYAGFRLGVFHYRSHSGEEVDLVLEGPGGK</sequence>
<feature type="domain" description="DUF4143" evidence="2">
    <location>
        <begin position="196"/>
        <end position="345"/>
    </location>
</feature>
<dbReference type="EMBL" id="PELP01000179">
    <property type="protein sequence ID" value="RTH04269.1"/>
    <property type="molecule type" value="Genomic_DNA"/>
</dbReference>
<protein>
    <recommendedName>
        <fullName evidence="5">ATPase</fullName>
    </recommendedName>
</protein>
<dbReference type="PANTHER" id="PTHR43566">
    <property type="entry name" value="CONSERVED PROTEIN"/>
    <property type="match status" value="1"/>
</dbReference>
<dbReference type="InterPro" id="IPR041682">
    <property type="entry name" value="AAA_14"/>
</dbReference>
<dbReference type="AlphaFoldDB" id="A0A430RA74"/>
<organism evidence="3 4">
    <name type="scientific">Thermus scotoductus</name>
    <dbReference type="NCBI Taxonomy" id="37636"/>
    <lineage>
        <taxon>Bacteria</taxon>
        <taxon>Thermotogati</taxon>
        <taxon>Deinococcota</taxon>
        <taxon>Deinococci</taxon>
        <taxon>Thermales</taxon>
        <taxon>Thermaceae</taxon>
        <taxon>Thermus</taxon>
    </lineage>
</organism>
<proteinExistence type="predicted"/>
<dbReference type="Pfam" id="PF13635">
    <property type="entry name" value="DUF4143"/>
    <property type="match status" value="1"/>
</dbReference>
<dbReference type="InterPro" id="IPR027417">
    <property type="entry name" value="P-loop_NTPase"/>
</dbReference>
<dbReference type="InterPro" id="IPR025420">
    <property type="entry name" value="DUF4143"/>
</dbReference>
<dbReference type="RefSeq" id="WP_153185631.1">
    <property type="nucleotide sequence ID" value="NZ_PELP01000179.1"/>
</dbReference>
<evidence type="ECO:0000259" key="2">
    <source>
        <dbReference type="Pfam" id="PF13635"/>
    </source>
</evidence>
<evidence type="ECO:0000313" key="3">
    <source>
        <dbReference type="EMBL" id="RTH04269.1"/>
    </source>
</evidence>
<dbReference type="SUPFAM" id="SSF52540">
    <property type="entry name" value="P-loop containing nucleoside triphosphate hydrolases"/>
    <property type="match status" value="1"/>
</dbReference>
<accession>A0A430RA74</accession>
<evidence type="ECO:0000313" key="4">
    <source>
        <dbReference type="Proteomes" id="UP000286734"/>
    </source>
</evidence>
<comment type="caution">
    <text evidence="3">The sequence shown here is derived from an EMBL/GenBank/DDBJ whole genome shotgun (WGS) entry which is preliminary data.</text>
</comment>
<gene>
    <name evidence="3" type="ORF">CSW47_07040</name>
</gene>
<dbReference type="Pfam" id="PF13173">
    <property type="entry name" value="AAA_14"/>
    <property type="match status" value="1"/>
</dbReference>
<evidence type="ECO:0008006" key="5">
    <source>
        <dbReference type="Google" id="ProtNLM"/>
    </source>
</evidence>
<dbReference type="Proteomes" id="UP000286734">
    <property type="component" value="Unassembled WGS sequence"/>
</dbReference>
<feature type="domain" description="AAA" evidence="1">
    <location>
        <begin position="17"/>
        <end position="136"/>
    </location>
</feature>
<name>A0A430RA74_THESC</name>